<dbReference type="EMBL" id="PXOH01000010">
    <property type="protein sequence ID" value="PSF37280.1"/>
    <property type="molecule type" value="Genomic_DNA"/>
</dbReference>
<dbReference type="Proteomes" id="UP000239001">
    <property type="component" value="Unassembled WGS sequence"/>
</dbReference>
<name>A0A2T1LY13_9CHRO</name>
<proteinExistence type="predicted"/>
<keyword evidence="2" id="KW-0472">Membrane</keyword>
<keyword evidence="4" id="KW-1185">Reference proteome</keyword>
<evidence type="ECO:0000313" key="3">
    <source>
        <dbReference type="EMBL" id="PSF37280.1"/>
    </source>
</evidence>
<evidence type="ECO:0000256" key="2">
    <source>
        <dbReference type="SAM" id="Phobius"/>
    </source>
</evidence>
<organism evidence="3 4">
    <name type="scientific">Aphanothece hegewaldii CCALA 016</name>
    <dbReference type="NCBI Taxonomy" id="2107694"/>
    <lineage>
        <taxon>Bacteria</taxon>
        <taxon>Bacillati</taxon>
        <taxon>Cyanobacteriota</taxon>
        <taxon>Cyanophyceae</taxon>
        <taxon>Oscillatoriophycideae</taxon>
        <taxon>Chroococcales</taxon>
        <taxon>Aphanothecaceae</taxon>
        <taxon>Aphanothece</taxon>
    </lineage>
</organism>
<comment type="caution">
    <text evidence="3">The sequence shown here is derived from an EMBL/GenBank/DDBJ whole genome shotgun (WGS) entry which is preliminary data.</text>
</comment>
<accession>A0A2T1LY13</accession>
<reference evidence="3 4" key="2">
    <citation type="submission" date="2018-03" db="EMBL/GenBank/DDBJ databases">
        <authorList>
            <person name="Keele B.F."/>
        </authorList>
    </citation>
    <scope>NUCLEOTIDE SEQUENCE [LARGE SCALE GENOMIC DNA]</scope>
    <source>
        <strain evidence="3 4">CCALA 016</strain>
    </source>
</reference>
<keyword evidence="2" id="KW-0812">Transmembrane</keyword>
<dbReference type="InterPro" id="IPR021435">
    <property type="entry name" value="DUF3084"/>
</dbReference>
<sequence>MTSAYILIASILILGGVLAALGDRLGSKIGKKRMRIFNLRPRQTATVMTIATGIVIASSTLGLLFGLSKSLRQGVFELDQILSERRAAIRQLESELKKARLDKAQIQKELEAAKTEQSLAKKRLVNINRNFQSSQTQLKTVTLQLSTVQSDVATLVKERQQLQQQKTQLTSQKEQLATQKNQLSTQLNKLQEQVKTRDQEIIKRQQQLRQQDQLLAQRQNRLQSLEKEQKQLQTAIDLKDDQIGQLDQAIAEKDINLKQREAKLQELELQLSYFRREVEILEQYYQTYQDLRERKIAIVRGQVLAFGALQVVNPGDAQSIVVAVDQILQQANLSALQATQPNNPNSKLPIVKITKAQVEQLVQQLQDGREYVVRILSAGNYVLGEQEIRVFADVAPNQRIFEESQEIAAVSIDSQNMSEEDLQNRLDTLLAASQFRARRAGVLGDIQVEDGRLTSLIGFMEKINQSDDTIDEIKTIAVEKTYTSGPLKLRLVAIKDGEIIFST</sequence>
<evidence type="ECO:0000313" key="4">
    <source>
        <dbReference type="Proteomes" id="UP000239001"/>
    </source>
</evidence>
<feature type="transmembrane region" description="Helical" evidence="2">
    <location>
        <begin position="47"/>
        <end position="67"/>
    </location>
</feature>
<protein>
    <submittedName>
        <fullName evidence="3">DUF3084 domain-containing protein</fullName>
    </submittedName>
</protein>
<feature type="transmembrane region" description="Helical" evidence="2">
    <location>
        <begin position="6"/>
        <end position="26"/>
    </location>
</feature>
<dbReference type="RefSeq" id="WP_106456968.1">
    <property type="nucleotide sequence ID" value="NZ_PXOH01000010.1"/>
</dbReference>
<dbReference type="AlphaFoldDB" id="A0A2T1LY13"/>
<keyword evidence="1" id="KW-0175">Coiled coil</keyword>
<gene>
    <name evidence="3" type="ORF">C7H19_11220</name>
</gene>
<feature type="coiled-coil region" evidence="1">
    <location>
        <begin position="82"/>
        <end position="284"/>
    </location>
</feature>
<reference evidence="3 4" key="1">
    <citation type="submission" date="2018-03" db="EMBL/GenBank/DDBJ databases">
        <title>The ancient ancestry and fast evolution of plastids.</title>
        <authorList>
            <person name="Moore K.R."/>
            <person name="Magnabosco C."/>
            <person name="Momper L."/>
            <person name="Gold D.A."/>
            <person name="Bosak T."/>
            <person name="Fournier G.P."/>
        </authorList>
    </citation>
    <scope>NUCLEOTIDE SEQUENCE [LARGE SCALE GENOMIC DNA]</scope>
    <source>
        <strain evidence="3 4">CCALA 016</strain>
    </source>
</reference>
<dbReference type="Pfam" id="PF11283">
    <property type="entry name" value="DUF3084"/>
    <property type="match status" value="1"/>
</dbReference>
<dbReference type="OrthoDB" id="9812848at2"/>
<evidence type="ECO:0000256" key="1">
    <source>
        <dbReference type="SAM" id="Coils"/>
    </source>
</evidence>
<keyword evidence="2" id="KW-1133">Transmembrane helix</keyword>